<sequence length="305" mass="34404">MDSHKLIKKNKYLITILFFLSMGLMVCIKEPTYPDIDRHSKLPPDIVKRTPETDLYPPILHSDAYEPPVPLGPGVNTSGAEDSPFILPDGKTLYFVFTPDVRVPVEKQLLDSVTGVWISYKIDNTWTDAERVWLQSPGKLSLDGAVAIQDTEMWFASAREGYTGVNMFIAYFVDGKWANWTYCGDRLMKEIKIGEVHIHGDDLYFHSACPGTHGGYDIWLTTRSGNNWSDPINIAAVNTPETDGWPYISSDGKELWFTRFYQGSPAIFRSVKTGNEWGPPELILSQFAGEPSLDDAGNIYFVHHF</sequence>
<protein>
    <recommendedName>
        <fullName evidence="2">Exo-alpha-sialidase</fullName>
    </recommendedName>
</protein>
<reference evidence="1" key="1">
    <citation type="journal article" date="2020" name="mSystems">
        <title>Genome- and Community-Level Interaction Insights into Carbon Utilization and Element Cycling Functions of Hydrothermarchaeota in Hydrothermal Sediment.</title>
        <authorList>
            <person name="Zhou Z."/>
            <person name="Liu Y."/>
            <person name="Xu W."/>
            <person name="Pan J."/>
            <person name="Luo Z.H."/>
            <person name="Li M."/>
        </authorList>
    </citation>
    <scope>NUCLEOTIDE SEQUENCE [LARGE SCALE GENOMIC DNA]</scope>
    <source>
        <strain evidence="1">SpSt-258</strain>
    </source>
</reference>
<gene>
    <name evidence="1" type="ORF">ENP86_07235</name>
</gene>
<dbReference type="InterPro" id="IPR011659">
    <property type="entry name" value="WD40"/>
</dbReference>
<accession>A0A7V1EI74</accession>
<evidence type="ECO:0000313" key="1">
    <source>
        <dbReference type="EMBL" id="HDY59326.1"/>
    </source>
</evidence>
<dbReference type="AlphaFoldDB" id="A0A7V1EI74"/>
<name>A0A7V1EI74_UNCW3</name>
<comment type="caution">
    <text evidence="1">The sequence shown here is derived from an EMBL/GenBank/DDBJ whole genome shotgun (WGS) entry which is preliminary data.</text>
</comment>
<organism evidence="1">
    <name type="scientific">candidate division WOR-3 bacterium</name>
    <dbReference type="NCBI Taxonomy" id="2052148"/>
    <lineage>
        <taxon>Bacteria</taxon>
        <taxon>Bacteria division WOR-3</taxon>
    </lineage>
</organism>
<dbReference type="EMBL" id="DSKY01000018">
    <property type="protein sequence ID" value="HDY59326.1"/>
    <property type="molecule type" value="Genomic_DNA"/>
</dbReference>
<proteinExistence type="predicted"/>
<dbReference type="Pfam" id="PF07676">
    <property type="entry name" value="PD40"/>
    <property type="match status" value="2"/>
</dbReference>
<evidence type="ECO:0008006" key="2">
    <source>
        <dbReference type="Google" id="ProtNLM"/>
    </source>
</evidence>